<dbReference type="KEGG" id="btw:BF38_5819"/>
<evidence type="ECO:0000313" key="3">
    <source>
        <dbReference type="EMBL" id="QKH22742.1"/>
    </source>
</evidence>
<dbReference type="Proteomes" id="UP000501107">
    <property type="component" value="Plasmid unnamed3"/>
</dbReference>
<geneLocation type="plasmid" evidence="1 4">
    <name>2</name>
</geneLocation>
<geneLocation type="plasmid" evidence="3 5">
    <name>unnamed3</name>
</geneLocation>
<evidence type="ECO:0000313" key="2">
    <source>
        <dbReference type="EMBL" id="MDR4174862.1"/>
    </source>
</evidence>
<dbReference type="EMBL" id="VKQN01000001">
    <property type="protein sequence ID" value="MDR4174862.1"/>
    <property type="molecule type" value="Genomic_DNA"/>
</dbReference>
<evidence type="ECO:0000313" key="5">
    <source>
        <dbReference type="Proteomes" id="UP000501107"/>
    </source>
</evidence>
<dbReference type="EMBL" id="CP053979">
    <property type="protein sequence ID" value="QKH22742.1"/>
    <property type="molecule type" value="Genomic_DNA"/>
</dbReference>
<dbReference type="Proteomes" id="UP001181533">
    <property type="component" value="Unassembled WGS sequence"/>
</dbReference>
<sequence length="212" mass="23777">MSFKQIIYDELKGEVSPKRRAVVSDTDSYLLGVASTKEELKTLLNKETVGSVVCDQSIIGTVGFNVETEEVVVSKNISKIEPLSNPVITEITGSRYVNDTKLSKSELNQLIERNNEYVDKIHKSLMNYQTLTTLKDEKEVLHDLPKVVSLKIGKDGIWFYLSELQLSTETYCGTFMVHGKGKDLYAHEIAEIVSPVWGISEKEIEDILLGGF</sequence>
<reference evidence="2" key="2">
    <citation type="submission" date="2019-07" db="EMBL/GenBank/DDBJ databases">
        <title>Phylogenomic Reclassification of ATCC Bacillus Strains and Various Taxa within the Genus Bacillus.</title>
        <authorList>
            <person name="Riojas M.A."/>
            <person name="Frank A.M."/>
            <person name="Fenn S.L."/>
            <person name="King S.P."/>
            <person name="Brower S.M."/>
            <person name="Hazbon M.H."/>
        </authorList>
    </citation>
    <scope>NUCLEOTIDE SEQUENCE</scope>
    <source>
        <strain evidence="2">ATCC 35646</strain>
    </source>
</reference>
<name>A0A0B5NBV3_BACTU</name>
<reference evidence="1 4" key="1">
    <citation type="journal article" date="2015" name="Genome Announc.">
        <title>Complete genome sequences for 35 biothreat assay-relevant bacillus species.</title>
        <authorList>
            <person name="Johnson S.L."/>
            <person name="Daligault H.E."/>
            <person name="Davenport K.W."/>
            <person name="Jaissle J."/>
            <person name="Frey K.G."/>
            <person name="Ladner J.T."/>
            <person name="Broomall S.M."/>
            <person name="Bishop-Lilly K.A."/>
            <person name="Bruce D.C."/>
            <person name="Gibbons H.S."/>
            <person name="Coyne S.R."/>
            <person name="Lo C.C."/>
            <person name="Meincke L."/>
            <person name="Munk A.C."/>
            <person name="Koroleva G.I."/>
            <person name="Rosenzweig C.N."/>
            <person name="Palacios G.F."/>
            <person name="Redden C.L."/>
            <person name="Minogue T.D."/>
            <person name="Chain P.S."/>
        </authorList>
    </citation>
    <scope>NUCLEOTIDE SEQUENCE [LARGE SCALE GENOMIC DNA]</scope>
    <source>
        <strain evidence="1 4">HD1011</strain>
        <plasmid evidence="1 4">2</plasmid>
    </source>
</reference>
<dbReference type="RefSeq" id="WP_000008710.1">
    <property type="nucleotide sequence ID" value="NZ_CP009334.1"/>
</dbReference>
<proteinExistence type="predicted"/>
<dbReference type="Proteomes" id="UP000031876">
    <property type="component" value="Plasmid 2"/>
</dbReference>
<dbReference type="EMBL" id="CP009334">
    <property type="protein sequence ID" value="AJG73880.1"/>
    <property type="molecule type" value="Genomic_DNA"/>
</dbReference>
<keyword evidence="3" id="KW-0614">Plasmid</keyword>
<organism evidence="3 5">
    <name type="scientific">Bacillus thuringiensis</name>
    <dbReference type="NCBI Taxonomy" id="1428"/>
    <lineage>
        <taxon>Bacteria</taxon>
        <taxon>Bacillati</taxon>
        <taxon>Bacillota</taxon>
        <taxon>Bacilli</taxon>
        <taxon>Bacillales</taxon>
        <taxon>Bacillaceae</taxon>
        <taxon>Bacillus</taxon>
        <taxon>Bacillus cereus group</taxon>
    </lineage>
</organism>
<evidence type="ECO:0000313" key="1">
    <source>
        <dbReference type="EMBL" id="AJG73880.1"/>
    </source>
</evidence>
<dbReference type="AlphaFoldDB" id="A0A0B5NBV3"/>
<evidence type="ECO:0000313" key="4">
    <source>
        <dbReference type="Proteomes" id="UP000031876"/>
    </source>
</evidence>
<reference evidence="3 5" key="3">
    <citation type="submission" date="2020-05" db="EMBL/GenBank/DDBJ databases">
        <title>FDA dAtabase for Regulatory Grade micrObial Sequences (FDA-ARGOS): Supporting development and validation of Infectious Disease Dx tests.</title>
        <authorList>
            <person name="Nelson B."/>
            <person name="Plummer A."/>
            <person name="Tallon L."/>
            <person name="Sadzewicz L."/>
            <person name="Zhao X."/>
            <person name="Vavikolanu K."/>
            <person name="Mehta A."/>
            <person name="Aluvathingal J."/>
            <person name="Nadendla S."/>
            <person name="Myers T."/>
            <person name="Yan Y."/>
            <person name="Sichtig H."/>
        </authorList>
    </citation>
    <scope>NUCLEOTIDE SEQUENCE [LARGE SCALE GENOMIC DNA]</scope>
    <source>
        <strain evidence="3 5">FDAARGOS_795</strain>
        <plasmid evidence="3 5">unnamed3</plasmid>
    </source>
</reference>
<gene>
    <name evidence="1" type="ORF">BF38_5819</name>
    <name evidence="2" type="ORF">FO599_01785</name>
    <name evidence="3" type="ORF">FOC89_01780</name>
</gene>
<accession>A0A0B5NBV3</accession>
<protein>
    <submittedName>
        <fullName evidence="3">Uncharacterized protein</fullName>
    </submittedName>
</protein>